<proteinExistence type="predicted"/>
<keyword evidence="2" id="KW-0472">Membrane</keyword>
<keyword evidence="1" id="KW-0175">Coiled coil</keyword>
<evidence type="ECO:0000313" key="4">
    <source>
        <dbReference type="Proteomes" id="UP000650424"/>
    </source>
</evidence>
<accession>A0ABR6ZJC0</accession>
<keyword evidence="4" id="KW-1185">Reference proteome</keyword>
<organism evidence="3 4">
    <name type="scientific">Undibacterium hunanense</name>
    <dbReference type="NCBI Taxonomy" id="2762292"/>
    <lineage>
        <taxon>Bacteria</taxon>
        <taxon>Pseudomonadati</taxon>
        <taxon>Pseudomonadota</taxon>
        <taxon>Betaproteobacteria</taxon>
        <taxon>Burkholderiales</taxon>
        <taxon>Oxalobacteraceae</taxon>
        <taxon>Undibacterium</taxon>
    </lineage>
</organism>
<evidence type="ECO:0000313" key="3">
    <source>
        <dbReference type="EMBL" id="MBC3915995.1"/>
    </source>
</evidence>
<feature type="coiled-coil region" evidence="1">
    <location>
        <begin position="56"/>
        <end position="83"/>
    </location>
</feature>
<dbReference type="EMBL" id="JACOGF010000001">
    <property type="protein sequence ID" value="MBC3915995.1"/>
    <property type="molecule type" value="Genomic_DNA"/>
</dbReference>
<sequence>MTSAQINQVNKPAPPVSLLVQVALRAIGVANLFLLLMLVAIIVAWCWGIPYTQKQVFRLEERATELKEKKQLLQLDLKQIVSDENTVRLNIFYEHLGEKKYVEQQLKTVFFLATESGIAIKTGEYQLSKNNAGQYFTYRIQLPVKGSYTQLRKFVEQVLLTIPFASLDEISFKRETINGAVIDSKIVFTLFVTDEPASSSGNIE</sequence>
<feature type="transmembrane region" description="Helical" evidence="2">
    <location>
        <begin position="22"/>
        <end position="48"/>
    </location>
</feature>
<gene>
    <name evidence="3" type="primary">pilO</name>
    <name evidence="3" type="ORF">H8L32_00730</name>
</gene>
<dbReference type="RefSeq" id="WP_186945255.1">
    <property type="nucleotide sequence ID" value="NZ_JACOGF010000001.1"/>
</dbReference>
<comment type="caution">
    <text evidence="3">The sequence shown here is derived from an EMBL/GenBank/DDBJ whole genome shotgun (WGS) entry which is preliminary data.</text>
</comment>
<name>A0ABR6ZJC0_9BURK</name>
<protein>
    <submittedName>
        <fullName evidence="3">Type 4a pilus biogenesis protein PilO</fullName>
    </submittedName>
</protein>
<keyword evidence="2" id="KW-1133">Transmembrane helix</keyword>
<evidence type="ECO:0000256" key="2">
    <source>
        <dbReference type="SAM" id="Phobius"/>
    </source>
</evidence>
<dbReference type="Proteomes" id="UP000650424">
    <property type="component" value="Unassembled WGS sequence"/>
</dbReference>
<reference evidence="3 4" key="1">
    <citation type="submission" date="2020-08" db="EMBL/GenBank/DDBJ databases">
        <title>Novel species isolated from subtropical streams in China.</title>
        <authorList>
            <person name="Lu H."/>
        </authorList>
    </citation>
    <scope>NUCLEOTIDE SEQUENCE [LARGE SCALE GENOMIC DNA]</scope>
    <source>
        <strain evidence="3 4">CY18W</strain>
    </source>
</reference>
<dbReference type="Gene3D" id="3.30.70.60">
    <property type="match status" value="1"/>
</dbReference>
<keyword evidence="2" id="KW-0812">Transmembrane</keyword>
<evidence type="ECO:0000256" key="1">
    <source>
        <dbReference type="SAM" id="Coils"/>
    </source>
</evidence>
<dbReference type="InterPro" id="IPR014717">
    <property type="entry name" value="Transl_elong_EF1B/ribsomal_bS6"/>
</dbReference>